<dbReference type="AlphaFoldDB" id="A0AAE1Y7H7"/>
<protein>
    <submittedName>
        <fullName evidence="1">Uncharacterized protein</fullName>
    </submittedName>
</protein>
<organism evidence="1 2">
    <name type="scientific">Sesamum alatum</name>
    <dbReference type="NCBI Taxonomy" id="300844"/>
    <lineage>
        <taxon>Eukaryota</taxon>
        <taxon>Viridiplantae</taxon>
        <taxon>Streptophyta</taxon>
        <taxon>Embryophyta</taxon>
        <taxon>Tracheophyta</taxon>
        <taxon>Spermatophyta</taxon>
        <taxon>Magnoliopsida</taxon>
        <taxon>eudicotyledons</taxon>
        <taxon>Gunneridae</taxon>
        <taxon>Pentapetalae</taxon>
        <taxon>asterids</taxon>
        <taxon>lamiids</taxon>
        <taxon>Lamiales</taxon>
        <taxon>Pedaliaceae</taxon>
        <taxon>Sesamum</taxon>
    </lineage>
</organism>
<keyword evidence="2" id="KW-1185">Reference proteome</keyword>
<gene>
    <name evidence="1" type="ORF">Salat_1694600</name>
</gene>
<proteinExistence type="predicted"/>
<sequence>MAWAFKHSLVLKPGVCFRSPLRLCCWGERVDQWVPLALRLDNSFQGLSLTGLQTGLVIKAQILDSSLQVNKTYLRMCREGFTNPLQHYSPKLLVFMKEWVALQEVHWTALRRNI</sequence>
<reference evidence="1" key="2">
    <citation type="journal article" date="2024" name="Plant">
        <title>Genomic evolution and insights into agronomic trait innovations of Sesamum species.</title>
        <authorList>
            <person name="Miao H."/>
            <person name="Wang L."/>
            <person name="Qu L."/>
            <person name="Liu H."/>
            <person name="Sun Y."/>
            <person name="Le M."/>
            <person name="Wang Q."/>
            <person name="Wei S."/>
            <person name="Zheng Y."/>
            <person name="Lin W."/>
            <person name="Duan Y."/>
            <person name="Cao H."/>
            <person name="Xiong S."/>
            <person name="Wang X."/>
            <person name="Wei L."/>
            <person name="Li C."/>
            <person name="Ma Q."/>
            <person name="Ju M."/>
            <person name="Zhao R."/>
            <person name="Li G."/>
            <person name="Mu C."/>
            <person name="Tian Q."/>
            <person name="Mei H."/>
            <person name="Zhang T."/>
            <person name="Gao T."/>
            <person name="Zhang H."/>
        </authorList>
    </citation>
    <scope>NUCLEOTIDE SEQUENCE</scope>
    <source>
        <strain evidence="1">3651</strain>
    </source>
</reference>
<dbReference type="EMBL" id="JACGWO010000006">
    <property type="protein sequence ID" value="KAK4425010.1"/>
    <property type="molecule type" value="Genomic_DNA"/>
</dbReference>
<name>A0AAE1Y7H7_9LAMI</name>
<dbReference type="Proteomes" id="UP001293254">
    <property type="component" value="Unassembled WGS sequence"/>
</dbReference>
<reference evidence="1" key="1">
    <citation type="submission" date="2020-06" db="EMBL/GenBank/DDBJ databases">
        <authorList>
            <person name="Li T."/>
            <person name="Hu X."/>
            <person name="Zhang T."/>
            <person name="Song X."/>
            <person name="Zhang H."/>
            <person name="Dai N."/>
            <person name="Sheng W."/>
            <person name="Hou X."/>
            <person name="Wei L."/>
        </authorList>
    </citation>
    <scope>NUCLEOTIDE SEQUENCE</scope>
    <source>
        <strain evidence="1">3651</strain>
        <tissue evidence="1">Leaf</tissue>
    </source>
</reference>
<evidence type="ECO:0000313" key="2">
    <source>
        <dbReference type="Proteomes" id="UP001293254"/>
    </source>
</evidence>
<comment type="caution">
    <text evidence="1">The sequence shown here is derived from an EMBL/GenBank/DDBJ whole genome shotgun (WGS) entry which is preliminary data.</text>
</comment>
<evidence type="ECO:0000313" key="1">
    <source>
        <dbReference type="EMBL" id="KAK4425010.1"/>
    </source>
</evidence>
<accession>A0AAE1Y7H7</accession>